<proteinExistence type="predicted"/>
<evidence type="ECO:0000256" key="1">
    <source>
        <dbReference type="SAM" id="SignalP"/>
    </source>
</evidence>
<name>A0AAN8FSE7_TRICO</name>
<feature type="chain" id="PRO_5042943614" evidence="1">
    <location>
        <begin position="18"/>
        <end position="194"/>
    </location>
</feature>
<dbReference type="EMBL" id="WIXE01004900">
    <property type="protein sequence ID" value="KAK5982614.1"/>
    <property type="molecule type" value="Genomic_DNA"/>
</dbReference>
<accession>A0AAN8FSE7</accession>
<evidence type="ECO:0000313" key="2">
    <source>
        <dbReference type="EMBL" id="KAK5982614.1"/>
    </source>
</evidence>
<reference evidence="2 3" key="1">
    <citation type="submission" date="2019-10" db="EMBL/GenBank/DDBJ databases">
        <title>Assembly and Annotation for the nematode Trichostrongylus colubriformis.</title>
        <authorList>
            <person name="Martin J."/>
        </authorList>
    </citation>
    <scope>NUCLEOTIDE SEQUENCE [LARGE SCALE GENOMIC DNA]</scope>
    <source>
        <strain evidence="2">G859</strain>
        <tissue evidence="2">Whole worm</tissue>
    </source>
</reference>
<dbReference type="AlphaFoldDB" id="A0AAN8FSE7"/>
<keyword evidence="1" id="KW-0732">Signal</keyword>
<gene>
    <name evidence="2" type="ORF">GCK32_008296</name>
</gene>
<dbReference type="Proteomes" id="UP001331761">
    <property type="component" value="Unassembled WGS sequence"/>
</dbReference>
<evidence type="ECO:0000313" key="3">
    <source>
        <dbReference type="Proteomes" id="UP001331761"/>
    </source>
</evidence>
<sequence>MLLIVAVLVVFLGGTFSANTKQQTETKTTEELIPKLYYTFVKMHANWTYKLIWDERIESDALHEARQRYNTSANLKIRRRKVFIKGDTTPLATKVEEALVNPFMRAEKFLRRLPCADTEQQTETKTTEELMPALNSTFAKMNGNWSHKLIWDENIVPDALKEAIEQYSTTADFKIRRRKYIYTTLKHFMHFYRV</sequence>
<organism evidence="2 3">
    <name type="scientific">Trichostrongylus colubriformis</name>
    <name type="common">Black scour worm</name>
    <dbReference type="NCBI Taxonomy" id="6319"/>
    <lineage>
        <taxon>Eukaryota</taxon>
        <taxon>Metazoa</taxon>
        <taxon>Ecdysozoa</taxon>
        <taxon>Nematoda</taxon>
        <taxon>Chromadorea</taxon>
        <taxon>Rhabditida</taxon>
        <taxon>Rhabditina</taxon>
        <taxon>Rhabditomorpha</taxon>
        <taxon>Strongyloidea</taxon>
        <taxon>Trichostrongylidae</taxon>
        <taxon>Trichostrongylus</taxon>
    </lineage>
</organism>
<keyword evidence="3" id="KW-1185">Reference proteome</keyword>
<comment type="caution">
    <text evidence="2">The sequence shown here is derived from an EMBL/GenBank/DDBJ whole genome shotgun (WGS) entry which is preliminary data.</text>
</comment>
<protein>
    <submittedName>
        <fullName evidence="2">Uncharacterized protein</fullName>
    </submittedName>
</protein>
<feature type="signal peptide" evidence="1">
    <location>
        <begin position="1"/>
        <end position="17"/>
    </location>
</feature>